<name>M5U3H1_9BACT</name>
<dbReference type="Proteomes" id="UP000011885">
    <property type="component" value="Unassembled WGS sequence"/>
</dbReference>
<evidence type="ECO:0000313" key="2">
    <source>
        <dbReference type="EMBL" id="EMI55804.1"/>
    </source>
</evidence>
<reference evidence="2 3" key="1">
    <citation type="journal article" date="2013" name="Mar. Genomics">
        <title>Expression of sulfatases in Rhodopirellula baltica and the diversity of sulfatases in the genus Rhodopirellula.</title>
        <authorList>
            <person name="Wegner C.E."/>
            <person name="Richter-Heitmann T."/>
            <person name="Klindworth A."/>
            <person name="Klockow C."/>
            <person name="Richter M."/>
            <person name="Achstetter T."/>
            <person name="Glockner F.O."/>
            <person name="Harder J."/>
        </authorList>
    </citation>
    <scope>NUCLEOTIDE SEQUENCE [LARGE SCALE GENOMIC DNA]</scope>
    <source>
        <strain evidence="2 3">SM41</strain>
    </source>
</reference>
<accession>M5U3H1</accession>
<evidence type="ECO:0000256" key="1">
    <source>
        <dbReference type="SAM" id="MobiDB-lite"/>
    </source>
</evidence>
<dbReference type="PATRIC" id="fig|1263870.3.peg.2922"/>
<keyword evidence="3" id="KW-1185">Reference proteome</keyword>
<organism evidence="2 3">
    <name type="scientific">Rhodopirellula sallentina SM41</name>
    <dbReference type="NCBI Taxonomy" id="1263870"/>
    <lineage>
        <taxon>Bacteria</taxon>
        <taxon>Pseudomonadati</taxon>
        <taxon>Planctomycetota</taxon>
        <taxon>Planctomycetia</taxon>
        <taxon>Pirellulales</taxon>
        <taxon>Pirellulaceae</taxon>
        <taxon>Rhodopirellula</taxon>
    </lineage>
</organism>
<dbReference type="AlphaFoldDB" id="M5U3H1"/>
<evidence type="ECO:0000313" key="3">
    <source>
        <dbReference type="Proteomes" id="UP000011885"/>
    </source>
</evidence>
<proteinExistence type="predicted"/>
<gene>
    <name evidence="2" type="ORF">RSSM_02750</name>
</gene>
<protein>
    <submittedName>
        <fullName evidence="2">Uncharacterized protein</fullName>
    </submittedName>
</protein>
<sequence>MWAKDEWTGNKSGVSRRERNGDRGECTSESPSRISPLFDQ</sequence>
<comment type="caution">
    <text evidence="2">The sequence shown here is derived from an EMBL/GenBank/DDBJ whole genome shotgun (WGS) entry which is preliminary data.</text>
</comment>
<feature type="compositionally biased region" description="Basic and acidic residues" evidence="1">
    <location>
        <begin position="15"/>
        <end position="26"/>
    </location>
</feature>
<dbReference type="EMBL" id="ANOH01000196">
    <property type="protein sequence ID" value="EMI55804.1"/>
    <property type="molecule type" value="Genomic_DNA"/>
</dbReference>
<feature type="region of interest" description="Disordered" evidence="1">
    <location>
        <begin position="1"/>
        <end position="40"/>
    </location>
</feature>